<evidence type="ECO:0000256" key="3">
    <source>
        <dbReference type="ARBA" id="ARBA00022840"/>
    </source>
</evidence>
<keyword evidence="5" id="KW-0963">Cytoplasm</keyword>
<evidence type="ECO:0000259" key="7">
    <source>
        <dbReference type="SMART" id="SM00382"/>
    </source>
</evidence>
<dbReference type="Proteomes" id="UP000826462">
    <property type="component" value="Chromosome 1"/>
</dbReference>
<dbReference type="NCBIfam" id="TIGR00390">
    <property type="entry name" value="hslU"/>
    <property type="match status" value="1"/>
</dbReference>
<feature type="binding site" evidence="5">
    <location>
        <position position="259"/>
    </location>
    <ligand>
        <name>ATP</name>
        <dbReference type="ChEBI" id="CHEBI:30616"/>
    </ligand>
</feature>
<feature type="region of interest" description="Disordered" evidence="6">
    <location>
        <begin position="143"/>
        <end position="162"/>
    </location>
</feature>
<feature type="binding site" evidence="5">
    <location>
        <position position="396"/>
    </location>
    <ligand>
        <name>ATP</name>
        <dbReference type="ChEBI" id="CHEBI:30616"/>
    </ligand>
</feature>
<feature type="binding site" evidence="5">
    <location>
        <begin position="60"/>
        <end position="65"/>
    </location>
    <ligand>
        <name>ATP</name>
        <dbReference type="ChEBI" id="CHEBI:30616"/>
    </ligand>
</feature>
<evidence type="ECO:0000256" key="4">
    <source>
        <dbReference type="ARBA" id="ARBA00023186"/>
    </source>
</evidence>
<dbReference type="EMBL" id="CP080095">
    <property type="protein sequence ID" value="QYD68936.1"/>
    <property type="molecule type" value="Genomic_DNA"/>
</dbReference>
<keyword evidence="2 5" id="KW-0547">Nucleotide-binding</keyword>
<dbReference type="SUPFAM" id="SSF52540">
    <property type="entry name" value="P-loop containing nucleoside triphosphate hydrolases"/>
    <property type="match status" value="1"/>
</dbReference>
<reference evidence="9 10" key="1">
    <citation type="submission" date="2021-07" db="EMBL/GenBank/DDBJ databases">
        <title>Paraburkholderia edwinii protects Aspergillus sp. from phenazines by acting as a toxin sponge.</title>
        <authorList>
            <person name="Dahlstrom K.M."/>
            <person name="Newman D.K."/>
        </authorList>
    </citation>
    <scope>NUCLEOTIDE SEQUENCE [LARGE SCALE GENOMIC DNA]</scope>
    <source>
        <strain evidence="9 10">Pe01</strain>
    </source>
</reference>
<evidence type="ECO:0000256" key="6">
    <source>
        <dbReference type="SAM" id="MobiDB-lite"/>
    </source>
</evidence>
<dbReference type="InterPro" id="IPR050052">
    <property type="entry name" value="ATP-dep_Clp_protease_ClpX"/>
</dbReference>
<keyword evidence="3 5" id="KW-0067">ATP-binding</keyword>
<name>A0ABX8UJQ5_9BURK</name>
<protein>
    <recommendedName>
        <fullName evidence="5">ATP-dependent protease ATPase subunit HslU</fullName>
    </recommendedName>
    <alternativeName>
        <fullName evidence="5">Unfoldase HslU</fullName>
    </alternativeName>
</protein>
<evidence type="ECO:0000256" key="5">
    <source>
        <dbReference type="HAMAP-Rule" id="MF_00249"/>
    </source>
</evidence>
<dbReference type="InterPro" id="IPR019489">
    <property type="entry name" value="Clp_ATPase_C"/>
</dbReference>
<dbReference type="InterPro" id="IPR003959">
    <property type="entry name" value="ATPase_AAA_core"/>
</dbReference>
<keyword evidence="4 5" id="KW-0143">Chaperone</keyword>
<evidence type="ECO:0000256" key="2">
    <source>
        <dbReference type="ARBA" id="ARBA00022741"/>
    </source>
</evidence>
<feature type="binding site" evidence="5">
    <location>
        <position position="18"/>
    </location>
    <ligand>
        <name>ATP</name>
        <dbReference type="ChEBI" id="CHEBI:30616"/>
    </ligand>
</feature>
<keyword evidence="9" id="KW-0645">Protease</keyword>
<evidence type="ECO:0000259" key="8">
    <source>
        <dbReference type="SMART" id="SM01086"/>
    </source>
</evidence>
<comment type="similarity">
    <text evidence="1 5">Belongs to the ClpX chaperone family. HslU subfamily.</text>
</comment>
<proteinExistence type="inferred from homology"/>
<dbReference type="Gene3D" id="1.10.8.60">
    <property type="match status" value="1"/>
</dbReference>
<dbReference type="PANTHER" id="PTHR48102:SF3">
    <property type="entry name" value="ATP-DEPENDENT PROTEASE ATPASE SUBUNIT HSLU"/>
    <property type="match status" value="1"/>
</dbReference>
<evidence type="ECO:0000313" key="10">
    <source>
        <dbReference type="Proteomes" id="UP000826462"/>
    </source>
</evidence>
<dbReference type="Gene3D" id="3.40.50.300">
    <property type="entry name" value="P-loop containing nucleotide triphosphate hydrolases"/>
    <property type="match status" value="2"/>
</dbReference>
<dbReference type="SMART" id="SM00382">
    <property type="entry name" value="AAA"/>
    <property type="match status" value="1"/>
</dbReference>
<comment type="subunit">
    <text evidence="5">A double ring-shaped homohexamer of HslV is capped on each side by a ring-shaped HslU homohexamer. The assembly of the HslU/HslV complex is dependent on binding of ATP.</text>
</comment>
<evidence type="ECO:0000256" key="1">
    <source>
        <dbReference type="ARBA" id="ARBA00009771"/>
    </source>
</evidence>
<dbReference type="CDD" id="cd19498">
    <property type="entry name" value="RecA-like_HslU"/>
    <property type="match status" value="1"/>
</dbReference>
<dbReference type="NCBIfam" id="NF003544">
    <property type="entry name" value="PRK05201.1"/>
    <property type="match status" value="1"/>
</dbReference>
<dbReference type="HAMAP" id="MF_00249">
    <property type="entry name" value="HslU"/>
    <property type="match status" value="1"/>
</dbReference>
<accession>A0ABX8UJQ5</accession>
<dbReference type="GO" id="GO:0006508">
    <property type="term" value="P:proteolysis"/>
    <property type="evidence" value="ECO:0007669"/>
    <property type="project" value="UniProtKB-KW"/>
</dbReference>
<feature type="domain" description="AAA+ ATPase" evidence="7">
    <location>
        <begin position="49"/>
        <end position="335"/>
    </location>
</feature>
<evidence type="ECO:0000313" key="9">
    <source>
        <dbReference type="EMBL" id="QYD68936.1"/>
    </source>
</evidence>
<keyword evidence="9" id="KW-0378">Hydrolase</keyword>
<organism evidence="9 10">
    <name type="scientific">Paraburkholderia edwinii</name>
    <dbReference type="NCBI Taxonomy" id="2861782"/>
    <lineage>
        <taxon>Bacteria</taxon>
        <taxon>Pseudomonadati</taxon>
        <taxon>Pseudomonadota</taxon>
        <taxon>Betaproteobacteria</taxon>
        <taxon>Burkholderiales</taxon>
        <taxon>Burkholderiaceae</taxon>
        <taxon>Paraburkholderia</taxon>
    </lineage>
</organism>
<dbReference type="InterPro" id="IPR027417">
    <property type="entry name" value="P-loop_NTPase"/>
</dbReference>
<dbReference type="InterPro" id="IPR004491">
    <property type="entry name" value="HslU"/>
</dbReference>
<dbReference type="RefSeq" id="WP_219798313.1">
    <property type="nucleotide sequence ID" value="NZ_CP080095.1"/>
</dbReference>
<keyword evidence="10" id="KW-1185">Reference proteome</keyword>
<feature type="binding site" evidence="5">
    <location>
        <position position="324"/>
    </location>
    <ligand>
        <name>ATP</name>
        <dbReference type="ChEBI" id="CHEBI:30616"/>
    </ligand>
</feature>
<dbReference type="SMART" id="SM01086">
    <property type="entry name" value="ClpB_D2-small"/>
    <property type="match status" value="1"/>
</dbReference>
<comment type="subcellular location">
    <subcellularLocation>
        <location evidence="5">Cytoplasm</location>
    </subcellularLocation>
</comment>
<dbReference type="PANTHER" id="PTHR48102">
    <property type="entry name" value="ATP-DEPENDENT CLP PROTEASE ATP-BINDING SUBUNIT CLPX-LIKE, MITOCHONDRIAL-RELATED"/>
    <property type="match status" value="1"/>
</dbReference>
<gene>
    <name evidence="5 9" type="primary">hslU</name>
    <name evidence="9" type="ORF">KZJ38_00590</name>
</gene>
<feature type="domain" description="Clp ATPase C-terminal" evidence="8">
    <location>
        <begin position="338"/>
        <end position="437"/>
    </location>
</feature>
<sequence>MSTMTPAEIVSELDKHIIGQDRAKKAVAVALRNRWRRQQVADPLRQEITPKNILMIGPTGVGKTEIARRLAKLADAPFIKIEATKFTEVGYVGRDVDSIVRDLMEISVKQTRETEMRKVRTKAQDQAEDRILDILLPGARPVGFGSGGAEHHDEPSSTRQTFRKRLREGQLDDKEIELDIEAPASGMDIMGPPGMEDMTEQIRSMFANLGGGKKTRRKLKVKEALKLLTDEEAGKMLNDEEIKTRSVQNVEQNGIVFLDEIDKIASRNEAGGGEVSRQGVQRDLLPLVEGTTINTKYGMVKTDHILFIASGAFHLAKPSDLIPELQGRFPIRVELDSLSVKDFEAILVATDASLVKQYQALLETEDVHLEFADDGIRRLAEIAFSVNEKTENIGARRLYTVIEKLLEEVSFSAGNHAGTNVVIDGAYVDRALNEVADDEDLSRYVL</sequence>
<dbReference type="GO" id="GO:0008233">
    <property type="term" value="F:peptidase activity"/>
    <property type="evidence" value="ECO:0007669"/>
    <property type="project" value="UniProtKB-KW"/>
</dbReference>
<dbReference type="Pfam" id="PF00004">
    <property type="entry name" value="AAA"/>
    <property type="match status" value="1"/>
</dbReference>
<comment type="function">
    <text evidence="5">ATPase subunit of a proteasome-like degradation complex; this subunit has chaperone activity. The binding of ATP and its subsequent hydrolysis by HslU are essential for unfolding of protein substrates subsequently hydrolyzed by HslV. HslU recognizes the N-terminal part of its protein substrates and unfolds these before they are guided to HslV for hydrolysis.</text>
</comment>
<dbReference type="Pfam" id="PF07724">
    <property type="entry name" value="AAA_2"/>
    <property type="match status" value="1"/>
</dbReference>
<dbReference type="InterPro" id="IPR003593">
    <property type="entry name" value="AAA+_ATPase"/>
</dbReference>